<feature type="domain" description="PTBP1-like RNA recognition motif 2" evidence="1">
    <location>
        <begin position="9"/>
        <end position="89"/>
    </location>
</feature>
<evidence type="ECO:0000259" key="1">
    <source>
        <dbReference type="Pfam" id="PF11835"/>
    </source>
</evidence>
<dbReference type="Proteomes" id="UP000008810">
    <property type="component" value="Chromosome 1"/>
</dbReference>
<dbReference type="Gene3D" id="3.30.70.330">
    <property type="match status" value="1"/>
</dbReference>
<evidence type="ECO:0000313" key="3">
    <source>
        <dbReference type="EnsemblPlants" id="KQK22805"/>
    </source>
</evidence>
<reference evidence="3" key="3">
    <citation type="submission" date="2018-08" db="UniProtKB">
        <authorList>
            <consortium name="EnsemblPlants"/>
        </authorList>
    </citation>
    <scope>IDENTIFICATION</scope>
    <source>
        <strain evidence="3">cv. Bd21</strain>
    </source>
</reference>
<dbReference type="Pfam" id="PF11835">
    <property type="entry name" value="RRM_8"/>
    <property type="match status" value="1"/>
</dbReference>
<dbReference type="EnsemblPlants" id="KQK22805">
    <property type="protein sequence ID" value="KQK22805"/>
    <property type="gene ID" value="BRADI_1g69463v3"/>
</dbReference>
<name>A0A0Q3HJD6_BRADI</name>
<protein>
    <recommendedName>
        <fullName evidence="1">PTBP1-like RNA recognition motif 2 domain-containing protein</fullName>
    </recommendedName>
</protein>
<organism evidence="2">
    <name type="scientific">Brachypodium distachyon</name>
    <name type="common">Purple false brome</name>
    <name type="synonym">Trachynia distachya</name>
    <dbReference type="NCBI Taxonomy" id="15368"/>
    <lineage>
        <taxon>Eukaryota</taxon>
        <taxon>Viridiplantae</taxon>
        <taxon>Streptophyta</taxon>
        <taxon>Embryophyta</taxon>
        <taxon>Tracheophyta</taxon>
        <taxon>Spermatophyta</taxon>
        <taxon>Magnoliopsida</taxon>
        <taxon>Liliopsida</taxon>
        <taxon>Poales</taxon>
        <taxon>Poaceae</taxon>
        <taxon>BOP clade</taxon>
        <taxon>Pooideae</taxon>
        <taxon>Stipodae</taxon>
        <taxon>Brachypodieae</taxon>
        <taxon>Brachypodium</taxon>
    </lineage>
</organism>
<dbReference type="InterPro" id="IPR012677">
    <property type="entry name" value="Nucleotide-bd_a/b_plait_sf"/>
</dbReference>
<gene>
    <name evidence="2" type="ORF">BRADI_1g69463v3</name>
</gene>
<proteinExistence type="predicted"/>
<evidence type="ECO:0000313" key="4">
    <source>
        <dbReference type="Proteomes" id="UP000008810"/>
    </source>
</evidence>
<dbReference type="GO" id="GO:0003676">
    <property type="term" value="F:nucleic acid binding"/>
    <property type="evidence" value="ECO:0007669"/>
    <property type="project" value="InterPro"/>
</dbReference>
<sequence>MPTHKHSCCQGLLHVRMSQVNHTFERLRQLFRQDGDGEVLGLFERMVDGMYGVEAYVQFCSRWAAARARDALDGHALYDGCCVLTVDHVPPIYTTITTPDDDGLAREYFYDDTPYDEWAAALALAERQYTAPASSNALAIDPKLSCTSESTSFHPSSPLLPHAPAAVPLDSAPVPVCTASTTAPTATPQAASTRTTMGELTFASSPPTMCSTVCEDIDIVGELSVEADTDQVVAALLTVPVLVRASPTPMMPPFFVHESEPPTPTRCPTESFNVDTPVATPASALGTCSSTIMARAYSHFSLMPHTAAVLGCANVEKVDVPQLFVLIDSTMVTKTHSIGNLVVDKNSMQMVLWQWHPPDRTKLSGMISGLLLPPHVSQIQSRLSHKESTCCLQVGKLQEFMMALFTLMPWPSFVLYSNGSTFMFPLSSTQALPVDGSEHFPWVIAWFPRDSLSCSSMVSDQICNAIVVPMFRHENFVQLVSYFAASRCVPVNKYLTMKCNDAVVTVQEKEECHDECIIKLVAILDTEQMQWQNP</sequence>
<dbReference type="AlphaFoldDB" id="A0A0Q3HJD6"/>
<dbReference type="STRING" id="15368.A0A0Q3HJD6"/>
<reference evidence="2 3" key="1">
    <citation type="journal article" date="2010" name="Nature">
        <title>Genome sequencing and analysis of the model grass Brachypodium distachyon.</title>
        <authorList>
            <consortium name="International Brachypodium Initiative"/>
        </authorList>
    </citation>
    <scope>NUCLEOTIDE SEQUENCE [LARGE SCALE GENOMIC DNA]</scope>
    <source>
        <strain evidence="2 3">Bd21</strain>
    </source>
</reference>
<dbReference type="InterPro" id="IPR021790">
    <property type="entry name" value="PTBP1-like_RRM2"/>
</dbReference>
<dbReference type="InParanoid" id="A0A0Q3HJD6"/>
<dbReference type="EMBL" id="CM000880">
    <property type="protein sequence ID" value="KQK22805.1"/>
    <property type="molecule type" value="Genomic_DNA"/>
</dbReference>
<dbReference type="InterPro" id="IPR035979">
    <property type="entry name" value="RBD_domain_sf"/>
</dbReference>
<keyword evidence="4" id="KW-1185">Reference proteome</keyword>
<evidence type="ECO:0000313" key="2">
    <source>
        <dbReference type="EMBL" id="KQK22805.1"/>
    </source>
</evidence>
<dbReference type="SUPFAM" id="SSF54928">
    <property type="entry name" value="RNA-binding domain, RBD"/>
    <property type="match status" value="1"/>
</dbReference>
<dbReference type="Gramene" id="KQK22805">
    <property type="protein sequence ID" value="KQK22805"/>
    <property type="gene ID" value="BRADI_1g69463v3"/>
</dbReference>
<accession>A0A0Q3HJD6</accession>
<reference evidence="2" key="2">
    <citation type="submission" date="2017-06" db="EMBL/GenBank/DDBJ databases">
        <title>WGS assembly of Brachypodium distachyon.</title>
        <authorList>
            <consortium name="The International Brachypodium Initiative"/>
            <person name="Lucas S."/>
            <person name="Harmon-Smith M."/>
            <person name="Lail K."/>
            <person name="Tice H."/>
            <person name="Grimwood J."/>
            <person name="Bruce D."/>
            <person name="Barry K."/>
            <person name="Shu S."/>
            <person name="Lindquist E."/>
            <person name="Wang M."/>
            <person name="Pitluck S."/>
            <person name="Vogel J.P."/>
            <person name="Garvin D.F."/>
            <person name="Mockler T.C."/>
            <person name="Schmutz J."/>
            <person name="Rokhsar D."/>
            <person name="Bevan M.W."/>
        </authorList>
    </citation>
    <scope>NUCLEOTIDE SEQUENCE</scope>
    <source>
        <strain evidence="2">Bd21</strain>
    </source>
</reference>